<dbReference type="PROSITE" id="PS51257">
    <property type="entry name" value="PROKAR_LIPOPROTEIN"/>
    <property type="match status" value="1"/>
</dbReference>
<dbReference type="KEGG" id="oxy:HCG48_18115"/>
<accession>A0A6H1U092</accession>
<dbReference type="Proteomes" id="UP000500857">
    <property type="component" value="Chromosome"/>
</dbReference>
<sequence length="489" mass="54243">MKKGLYLISSIAAAAVALAGCSIFNQSTPVAASFALPESAKSEPWPVQSGLKVQVVRDRIPTVDRVVLVPDEATFLQAISEWSLQGRWPILIEDDTYTPMFLRRFQAAEVIHLEATGDRLPEDPQRRRQALRQAVATAWEAADPESLPQQWQAIGWEPPGVAIASETDPAWPAAVALAADRGQPLVFLDGDFGTANDQLTPDRWQALNAEIEQKVEEAGYPYKDLGDAIDTVVLARELAVKYQPSAEEAEPRAVTDGLGRHRNGERWAVFGWIYGSAARSLYQAMSSIFLDSENALLYDSYRKEGTWLEYEMTDAAAQLHNFGLNVTLVERPESTLEKWQQLSADDWNFDLVWVNSLGGHDTFSVGRGEASVDDIPTLQVPAAVHFIHSWSTVRPDDLNTVAGRWLQNGAYVYVGSVHEPYLSAFIPPKLLVRRVLRSSPLAIAARQLESDPWKITIFGDPLMRITPPRTRISAREFAKLQALGQESAK</sequence>
<dbReference type="EMBL" id="CP051167">
    <property type="protein sequence ID" value="QIZ72254.1"/>
    <property type="molecule type" value="Genomic_DNA"/>
</dbReference>
<dbReference type="RefSeq" id="WP_168570403.1">
    <property type="nucleotide sequence ID" value="NZ_CP051167.1"/>
</dbReference>
<keyword evidence="3" id="KW-1185">Reference proteome</keyword>
<organism evidence="2 3">
    <name type="scientific">Oxynema aestuarii AP17</name>
    <dbReference type="NCBI Taxonomy" id="2064643"/>
    <lineage>
        <taxon>Bacteria</taxon>
        <taxon>Bacillati</taxon>
        <taxon>Cyanobacteriota</taxon>
        <taxon>Cyanophyceae</taxon>
        <taxon>Oscillatoriophycideae</taxon>
        <taxon>Oscillatoriales</taxon>
        <taxon>Oscillatoriaceae</taxon>
        <taxon>Oxynema</taxon>
        <taxon>Oxynema aestuarii</taxon>
    </lineage>
</organism>
<keyword evidence="1" id="KW-0732">Signal</keyword>
<evidence type="ECO:0000313" key="3">
    <source>
        <dbReference type="Proteomes" id="UP000500857"/>
    </source>
</evidence>
<gene>
    <name evidence="2" type="ORF">HCG48_18115</name>
</gene>
<name>A0A6H1U092_9CYAN</name>
<evidence type="ECO:0000256" key="1">
    <source>
        <dbReference type="SAM" id="SignalP"/>
    </source>
</evidence>
<evidence type="ECO:0000313" key="2">
    <source>
        <dbReference type="EMBL" id="QIZ72254.1"/>
    </source>
</evidence>
<protein>
    <submittedName>
        <fullName evidence="2">Uncharacterized protein</fullName>
    </submittedName>
</protein>
<dbReference type="AlphaFoldDB" id="A0A6H1U092"/>
<proteinExistence type="predicted"/>
<reference evidence="2 3" key="1">
    <citation type="submission" date="2020-04" db="EMBL/GenBank/DDBJ databases">
        <authorList>
            <person name="Basu S."/>
            <person name="Maruthanayagam V."/>
            <person name="Chakraborty S."/>
            <person name="Pramanik A."/>
            <person name="Mukherjee J."/>
            <person name="Brink B."/>
        </authorList>
    </citation>
    <scope>NUCLEOTIDE SEQUENCE [LARGE SCALE GENOMIC DNA]</scope>
    <source>
        <strain evidence="2 3">AP17</strain>
    </source>
</reference>
<feature type="chain" id="PRO_5026232582" evidence="1">
    <location>
        <begin position="20"/>
        <end position="489"/>
    </location>
</feature>
<feature type="signal peptide" evidence="1">
    <location>
        <begin position="1"/>
        <end position="19"/>
    </location>
</feature>